<sequence>MSRYEVPMKPEYSHLKACVGWDRPLQTFFLQVIENPDTKAEKPMLWIGTDYSELKTPKQALQYLQTFCDIPENLIQTLQIDRLKTIAREDGPAQLAARKFRSENK</sequence>
<evidence type="ECO:0000313" key="1">
    <source>
        <dbReference type="EMBL" id="RKF17739.1"/>
    </source>
</evidence>
<name>A0A420EAL7_9SPHN</name>
<protein>
    <submittedName>
        <fullName evidence="1">Uncharacterized protein</fullName>
    </submittedName>
</protein>
<reference evidence="1 2" key="1">
    <citation type="submission" date="2018-09" db="EMBL/GenBank/DDBJ databases">
        <title>Altererythrobacter spongiae sp. nov., isolated from a marine sponge.</title>
        <authorList>
            <person name="Zhuang L."/>
            <person name="Luo L."/>
        </authorList>
    </citation>
    <scope>NUCLEOTIDE SEQUENCE [LARGE SCALE GENOMIC DNA]</scope>
    <source>
        <strain evidence="1 2">HN-Y73</strain>
    </source>
</reference>
<keyword evidence="2" id="KW-1185">Reference proteome</keyword>
<comment type="caution">
    <text evidence="1">The sequence shown here is derived from an EMBL/GenBank/DDBJ whole genome shotgun (WGS) entry which is preliminary data.</text>
</comment>
<dbReference type="OrthoDB" id="3698953at2"/>
<dbReference type="EMBL" id="RAPF01000012">
    <property type="protein sequence ID" value="RKF17739.1"/>
    <property type="molecule type" value="Genomic_DNA"/>
</dbReference>
<evidence type="ECO:0000313" key="2">
    <source>
        <dbReference type="Proteomes" id="UP000284395"/>
    </source>
</evidence>
<dbReference type="Proteomes" id="UP000284395">
    <property type="component" value="Unassembled WGS sequence"/>
</dbReference>
<dbReference type="RefSeq" id="WP_120325892.1">
    <property type="nucleotide sequence ID" value="NZ_RAPF01000012.1"/>
</dbReference>
<gene>
    <name evidence="1" type="ORF">D6851_15895</name>
</gene>
<accession>A0A420EAL7</accession>
<proteinExistence type="predicted"/>
<dbReference type="AlphaFoldDB" id="A0A420EAL7"/>
<organism evidence="1 2">
    <name type="scientific">Altericroceibacterium spongiae</name>
    <dbReference type="NCBI Taxonomy" id="2320269"/>
    <lineage>
        <taxon>Bacteria</taxon>
        <taxon>Pseudomonadati</taxon>
        <taxon>Pseudomonadota</taxon>
        <taxon>Alphaproteobacteria</taxon>
        <taxon>Sphingomonadales</taxon>
        <taxon>Erythrobacteraceae</taxon>
        <taxon>Altericroceibacterium</taxon>
    </lineage>
</organism>